<keyword evidence="1" id="KW-0732">Signal</keyword>
<dbReference type="Proteomes" id="UP000093199">
    <property type="component" value="Unassembled WGS sequence"/>
</dbReference>
<accession>A0A1C0YC81</accession>
<comment type="caution">
    <text evidence="2">The sequence shown here is derived from an EMBL/GenBank/DDBJ whole genome shotgun (WGS) entry which is preliminary data.</text>
</comment>
<name>A0A1C0YC81_9BACL</name>
<proteinExistence type="predicted"/>
<organism evidence="2 3">
    <name type="scientific">Caryophanon tenue</name>
    <dbReference type="NCBI Taxonomy" id="33978"/>
    <lineage>
        <taxon>Bacteria</taxon>
        <taxon>Bacillati</taxon>
        <taxon>Bacillota</taxon>
        <taxon>Bacilli</taxon>
        <taxon>Bacillales</taxon>
        <taxon>Caryophanaceae</taxon>
        <taxon>Caryophanon</taxon>
    </lineage>
</organism>
<dbReference type="AlphaFoldDB" id="A0A1C0YC81"/>
<dbReference type="EMBL" id="MASJ01000023">
    <property type="protein sequence ID" value="OCS84754.1"/>
    <property type="molecule type" value="Genomic_DNA"/>
</dbReference>
<evidence type="ECO:0000313" key="2">
    <source>
        <dbReference type="EMBL" id="OCS84754.1"/>
    </source>
</evidence>
<protein>
    <submittedName>
        <fullName evidence="2">Uncharacterized protein</fullName>
    </submittedName>
</protein>
<keyword evidence="3" id="KW-1185">Reference proteome</keyword>
<sequence length="167" mass="18483">MNKTISFVVTFMMLLSFVVAPSVQVSAATNTEDKYNALFSAMSYNFNTGKIMLDVEVATDNYSFTQQELDFYHEGFSSLSRTESEELLRALGVDLDALYAQTIEAMYGDGPQPRLAPIVIAALSFLGGAAAGKIIDEAMTYGIVKTCQKYKNGYKWFVDYCKTNGHI</sequence>
<evidence type="ECO:0000256" key="1">
    <source>
        <dbReference type="SAM" id="SignalP"/>
    </source>
</evidence>
<dbReference type="OrthoDB" id="9554166at2"/>
<reference evidence="2 3" key="1">
    <citation type="submission" date="2016-07" db="EMBL/GenBank/DDBJ databases">
        <title>Caryophanon tenue genome sequencing.</title>
        <authorList>
            <person name="Verma A."/>
            <person name="Pal Y."/>
            <person name="Krishnamurthi S."/>
        </authorList>
    </citation>
    <scope>NUCLEOTIDE SEQUENCE [LARGE SCALE GENOMIC DNA]</scope>
    <source>
        <strain evidence="2 3">DSM 14152</strain>
    </source>
</reference>
<feature type="signal peptide" evidence="1">
    <location>
        <begin position="1"/>
        <end position="27"/>
    </location>
</feature>
<gene>
    <name evidence="2" type="ORF">A6M13_04020</name>
</gene>
<evidence type="ECO:0000313" key="3">
    <source>
        <dbReference type="Proteomes" id="UP000093199"/>
    </source>
</evidence>
<dbReference type="RefSeq" id="WP_066546139.1">
    <property type="nucleotide sequence ID" value="NZ_MASJ01000023.1"/>
</dbReference>
<feature type="chain" id="PRO_5008649016" evidence="1">
    <location>
        <begin position="28"/>
        <end position="167"/>
    </location>
</feature>